<evidence type="ECO:0000313" key="2">
    <source>
        <dbReference type="Proteomes" id="UP000578531"/>
    </source>
</evidence>
<comment type="caution">
    <text evidence="1">The sequence shown here is derived from an EMBL/GenBank/DDBJ whole genome shotgun (WGS) entry which is preliminary data.</text>
</comment>
<organism evidence="1 2">
    <name type="scientific">Letharia columbiana</name>
    <dbReference type="NCBI Taxonomy" id="112416"/>
    <lineage>
        <taxon>Eukaryota</taxon>
        <taxon>Fungi</taxon>
        <taxon>Dikarya</taxon>
        <taxon>Ascomycota</taxon>
        <taxon>Pezizomycotina</taxon>
        <taxon>Lecanoromycetes</taxon>
        <taxon>OSLEUM clade</taxon>
        <taxon>Lecanoromycetidae</taxon>
        <taxon>Lecanorales</taxon>
        <taxon>Lecanorineae</taxon>
        <taxon>Parmeliaceae</taxon>
        <taxon>Letharia</taxon>
    </lineage>
</organism>
<reference evidence="1 2" key="1">
    <citation type="journal article" date="2020" name="Genomics">
        <title>Complete, high-quality genomes from long-read metagenomic sequencing of two wolf lichen thalli reveals enigmatic genome architecture.</title>
        <authorList>
            <person name="McKenzie S.K."/>
            <person name="Walston R.F."/>
            <person name="Allen J.L."/>
        </authorList>
    </citation>
    <scope>NUCLEOTIDE SEQUENCE [LARGE SCALE GENOMIC DNA]</scope>
    <source>
        <strain evidence="1">WasteWater2</strain>
    </source>
</reference>
<dbReference type="GeneID" id="59282550"/>
<name>A0A8H6G5Z3_9LECA</name>
<proteinExistence type="predicted"/>
<dbReference type="Proteomes" id="UP000578531">
    <property type="component" value="Unassembled WGS sequence"/>
</dbReference>
<protein>
    <submittedName>
        <fullName evidence="1">Uncharacterized protein</fullName>
    </submittedName>
</protein>
<evidence type="ECO:0000313" key="1">
    <source>
        <dbReference type="EMBL" id="KAF6241078.1"/>
    </source>
</evidence>
<sequence>MFEFAVIKDWMRSPQCLASVSEQQLMPGQTPVTSALGTTCCDICFISAESVDVYYWPDPDANTSCLTVIGSDVIPPLYGATTGSATTYWGCTGQGFFSGPSYVTTAQLMSIGPGTFNEPLVDPWLAPSCVTKASTFPSPSISIEARGFHASIHARGHSLVLPPNITQNDGLPASTIVIGGFTL</sequence>
<keyword evidence="2" id="KW-1185">Reference proteome</keyword>
<gene>
    <name evidence="1" type="ORF">HO173_000872</name>
</gene>
<dbReference type="RefSeq" id="XP_037170326.1">
    <property type="nucleotide sequence ID" value="XM_037302819.1"/>
</dbReference>
<accession>A0A8H6G5Z3</accession>
<dbReference type="AlphaFoldDB" id="A0A8H6G5Z3"/>
<dbReference type="EMBL" id="JACCJC010000002">
    <property type="protein sequence ID" value="KAF6241078.1"/>
    <property type="molecule type" value="Genomic_DNA"/>
</dbReference>